<name>A0A6A5QVN5_AMPQU</name>
<protein>
    <submittedName>
        <fullName evidence="2">Uncharacterized protein</fullName>
    </submittedName>
</protein>
<sequence length="54" mass="5804">MPMSIVKTSLGRFQRGLSYRAPPLGYGCGTLISASCLPGFLVYLHSKGLAIINF</sequence>
<feature type="transmembrane region" description="Helical" evidence="1">
    <location>
        <begin position="24"/>
        <end position="44"/>
    </location>
</feature>
<organism evidence="2 3">
    <name type="scientific">Ampelomyces quisqualis</name>
    <name type="common">Powdery mildew agent</name>
    <dbReference type="NCBI Taxonomy" id="50730"/>
    <lineage>
        <taxon>Eukaryota</taxon>
        <taxon>Fungi</taxon>
        <taxon>Dikarya</taxon>
        <taxon>Ascomycota</taxon>
        <taxon>Pezizomycotina</taxon>
        <taxon>Dothideomycetes</taxon>
        <taxon>Pleosporomycetidae</taxon>
        <taxon>Pleosporales</taxon>
        <taxon>Pleosporineae</taxon>
        <taxon>Phaeosphaeriaceae</taxon>
        <taxon>Ampelomyces</taxon>
    </lineage>
</organism>
<evidence type="ECO:0000313" key="3">
    <source>
        <dbReference type="Proteomes" id="UP000800096"/>
    </source>
</evidence>
<keyword evidence="1" id="KW-0812">Transmembrane</keyword>
<gene>
    <name evidence="2" type="ORF">BDU57DRAFT_116826</name>
</gene>
<keyword evidence="3" id="KW-1185">Reference proteome</keyword>
<accession>A0A6A5QVN5</accession>
<dbReference type="Proteomes" id="UP000800096">
    <property type="component" value="Unassembled WGS sequence"/>
</dbReference>
<keyword evidence="1" id="KW-0472">Membrane</keyword>
<proteinExistence type="predicted"/>
<keyword evidence="1" id="KW-1133">Transmembrane helix</keyword>
<reference evidence="2" key="1">
    <citation type="journal article" date="2020" name="Stud. Mycol.">
        <title>101 Dothideomycetes genomes: a test case for predicting lifestyles and emergence of pathogens.</title>
        <authorList>
            <person name="Haridas S."/>
            <person name="Albert R."/>
            <person name="Binder M."/>
            <person name="Bloem J."/>
            <person name="Labutti K."/>
            <person name="Salamov A."/>
            <person name="Andreopoulos B."/>
            <person name="Baker S."/>
            <person name="Barry K."/>
            <person name="Bills G."/>
            <person name="Bluhm B."/>
            <person name="Cannon C."/>
            <person name="Castanera R."/>
            <person name="Culley D."/>
            <person name="Daum C."/>
            <person name="Ezra D."/>
            <person name="Gonzalez J."/>
            <person name="Henrissat B."/>
            <person name="Kuo A."/>
            <person name="Liang C."/>
            <person name="Lipzen A."/>
            <person name="Lutzoni F."/>
            <person name="Magnuson J."/>
            <person name="Mondo S."/>
            <person name="Nolan M."/>
            <person name="Ohm R."/>
            <person name="Pangilinan J."/>
            <person name="Park H.-J."/>
            <person name="Ramirez L."/>
            <person name="Alfaro M."/>
            <person name="Sun H."/>
            <person name="Tritt A."/>
            <person name="Yoshinaga Y."/>
            <person name="Zwiers L.-H."/>
            <person name="Turgeon B."/>
            <person name="Goodwin S."/>
            <person name="Spatafora J."/>
            <person name="Crous P."/>
            <person name="Grigoriev I."/>
        </authorList>
    </citation>
    <scope>NUCLEOTIDE SEQUENCE</scope>
    <source>
        <strain evidence="2">HMLAC05119</strain>
    </source>
</reference>
<evidence type="ECO:0000256" key="1">
    <source>
        <dbReference type="SAM" id="Phobius"/>
    </source>
</evidence>
<dbReference type="AlphaFoldDB" id="A0A6A5QVN5"/>
<evidence type="ECO:0000313" key="2">
    <source>
        <dbReference type="EMBL" id="KAF1918634.1"/>
    </source>
</evidence>
<dbReference type="EMBL" id="ML979133">
    <property type="protein sequence ID" value="KAF1918634.1"/>
    <property type="molecule type" value="Genomic_DNA"/>
</dbReference>